<dbReference type="Proteomes" id="UP001610432">
    <property type="component" value="Unassembled WGS sequence"/>
</dbReference>
<comment type="function">
    <text evidence="9">Catalytic subunit of the SLX1-SLX4 structure-specific endonuclease that resolves DNA secondary structures generated during DNA repair and recombination. Has endonuclease activity towards branched DNA substrates, introducing single-strand cuts in duplex DNA close to junctions with ss-DNA.</text>
</comment>
<keyword evidence="13" id="KW-1185">Reference proteome</keyword>
<evidence type="ECO:0000313" key="13">
    <source>
        <dbReference type="Proteomes" id="UP001610432"/>
    </source>
</evidence>
<dbReference type="InterPro" id="IPR013083">
    <property type="entry name" value="Znf_RING/FYVE/PHD"/>
</dbReference>
<evidence type="ECO:0000256" key="5">
    <source>
        <dbReference type="ARBA" id="ARBA00022801"/>
    </source>
</evidence>
<keyword evidence="4" id="KW-0479">Metal-binding</keyword>
<feature type="compositionally biased region" description="Basic and acidic residues" evidence="10">
    <location>
        <begin position="403"/>
        <end position="415"/>
    </location>
</feature>
<dbReference type="GeneID" id="98141458"/>
<keyword evidence="2 9" id="KW-0255">Endonuclease</keyword>
<accession>A0ABR4LFK3</accession>
<evidence type="ECO:0000256" key="2">
    <source>
        <dbReference type="ARBA" id="ARBA00022759"/>
    </source>
</evidence>
<keyword evidence="1 9" id="KW-0540">Nuclease</keyword>
<dbReference type="Gene3D" id="3.40.1440.10">
    <property type="entry name" value="GIY-YIG endonuclease"/>
    <property type="match status" value="1"/>
</dbReference>
<feature type="compositionally biased region" description="Acidic residues" evidence="10">
    <location>
        <begin position="377"/>
        <end position="389"/>
    </location>
</feature>
<dbReference type="Pfam" id="PF01541">
    <property type="entry name" value="GIY-YIG"/>
    <property type="match status" value="1"/>
</dbReference>
<protein>
    <recommendedName>
        <fullName evidence="11">GIY-YIG domain-containing protein</fullName>
    </recommendedName>
</protein>
<feature type="compositionally biased region" description="Basic residues" evidence="10">
    <location>
        <begin position="145"/>
        <end position="160"/>
    </location>
</feature>
<sequence length="432" mass="48229">MDDGQPKIIPAFYCCYLLRSTGTGCKPPPALYIGSTPDPARRLAQHNGLSKGGACKTANEKRRPWEMVMVVEGFTSRIAALQFEWAWQHPAASRHLVPGLPDVEDQPGAQENAQGSPIMAKNKKNSKSRKHPKAQEGPKPDEKKTQKKKRRPPGRRTRTSLKAHLEDLHLLLRSTYFKGWPLTLRFFAADVSQAWRIWCDRVDGVIPRHMKTILDGNCVDASAPPEESELRVGSIKNIRSDYSHMQCYLEKTMFLLDGLGDLRCRICDIELKKQDLIVVCPHMGCNCAGHLLCSSTRYMDTTNDGDALTPLAGKCPACAQTIQWHLMMRELSIRTRGGNTLHHMMKKKERKNQIALKEGRGTTGITQEAKTAAGGASDDDDQDTDSLDEYWDRVLDSESEAETNGHLRSDSKASRMEIVIEDSDFEDAGSIG</sequence>
<gene>
    <name evidence="12" type="ORF">BJX67DRAFT_263318</name>
</gene>
<keyword evidence="3 9" id="KW-0227">DNA damage</keyword>
<evidence type="ECO:0000256" key="4">
    <source>
        <dbReference type="ARBA" id="ARBA00022771"/>
    </source>
</evidence>
<evidence type="ECO:0000259" key="11">
    <source>
        <dbReference type="PROSITE" id="PS50164"/>
    </source>
</evidence>
<feature type="region of interest" description="Disordered" evidence="10">
    <location>
        <begin position="358"/>
        <end position="432"/>
    </location>
</feature>
<comment type="cofactor">
    <cofactor evidence="9">
        <name>a divalent metal cation</name>
        <dbReference type="ChEBI" id="CHEBI:60240"/>
    </cofactor>
</comment>
<comment type="similarity">
    <text evidence="9">Belongs to the SLX1 family.</text>
</comment>
<dbReference type="Gene3D" id="3.30.40.10">
    <property type="entry name" value="Zinc/RING finger domain, C3HC4 (zinc finger)"/>
    <property type="match status" value="1"/>
</dbReference>
<name>A0ABR4LFK3_9EURO</name>
<dbReference type="PANTHER" id="PTHR20208">
    <property type="entry name" value="STRUCTURE-SPECIFIC ENDONUCLEASE SUBUNIT SLX1"/>
    <property type="match status" value="1"/>
</dbReference>
<keyword evidence="6 9" id="KW-0233">DNA recombination</keyword>
<keyword evidence="7 9" id="KW-0234">DNA repair</keyword>
<dbReference type="RefSeq" id="XP_070882307.1">
    <property type="nucleotide sequence ID" value="XM_071026386.1"/>
</dbReference>
<feature type="compositionally biased region" description="Acidic residues" evidence="10">
    <location>
        <begin position="419"/>
        <end position="432"/>
    </location>
</feature>
<evidence type="ECO:0000256" key="8">
    <source>
        <dbReference type="ARBA" id="ARBA00023242"/>
    </source>
</evidence>
<proteinExistence type="inferred from homology"/>
<dbReference type="HAMAP" id="MF_03100">
    <property type="entry name" value="Endonuc_su_Slx1"/>
    <property type="match status" value="1"/>
</dbReference>
<keyword evidence="4" id="KW-0862">Zinc</keyword>
<dbReference type="InterPro" id="IPR048749">
    <property type="entry name" value="SLX1_C"/>
</dbReference>
<organism evidence="12 13">
    <name type="scientific">Aspergillus lucknowensis</name>
    <dbReference type="NCBI Taxonomy" id="176173"/>
    <lineage>
        <taxon>Eukaryota</taxon>
        <taxon>Fungi</taxon>
        <taxon>Dikarya</taxon>
        <taxon>Ascomycota</taxon>
        <taxon>Pezizomycotina</taxon>
        <taxon>Eurotiomycetes</taxon>
        <taxon>Eurotiomycetidae</taxon>
        <taxon>Eurotiales</taxon>
        <taxon>Aspergillaceae</taxon>
        <taxon>Aspergillus</taxon>
        <taxon>Aspergillus subgen. Nidulantes</taxon>
    </lineage>
</organism>
<comment type="subunit">
    <text evidence="9">Forms a heterodimer with SLX4.</text>
</comment>
<evidence type="ECO:0000313" key="12">
    <source>
        <dbReference type="EMBL" id="KAL2863328.1"/>
    </source>
</evidence>
<feature type="region of interest" description="Disordered" evidence="10">
    <location>
        <begin position="98"/>
        <end position="160"/>
    </location>
</feature>
<evidence type="ECO:0000256" key="10">
    <source>
        <dbReference type="SAM" id="MobiDB-lite"/>
    </source>
</evidence>
<dbReference type="InterPro" id="IPR000305">
    <property type="entry name" value="GIY-YIG_endonuc"/>
</dbReference>
<evidence type="ECO:0000256" key="3">
    <source>
        <dbReference type="ARBA" id="ARBA00022763"/>
    </source>
</evidence>
<dbReference type="EMBL" id="JBFXLQ010000053">
    <property type="protein sequence ID" value="KAL2863328.1"/>
    <property type="molecule type" value="Genomic_DNA"/>
</dbReference>
<feature type="compositionally biased region" description="Basic residues" evidence="10">
    <location>
        <begin position="121"/>
        <end position="132"/>
    </location>
</feature>
<dbReference type="Pfam" id="PF21202">
    <property type="entry name" value="SLX1_C"/>
    <property type="match status" value="1"/>
</dbReference>
<reference evidence="12 13" key="1">
    <citation type="submission" date="2024-07" db="EMBL/GenBank/DDBJ databases">
        <title>Section-level genome sequencing and comparative genomics of Aspergillus sections Usti and Cavernicolus.</title>
        <authorList>
            <consortium name="Lawrence Berkeley National Laboratory"/>
            <person name="Nybo J.L."/>
            <person name="Vesth T.C."/>
            <person name="Theobald S."/>
            <person name="Frisvad J.C."/>
            <person name="Larsen T.O."/>
            <person name="Kjaerboelling I."/>
            <person name="Rothschild-Mancinelli K."/>
            <person name="Lyhne E.K."/>
            <person name="Kogle M.E."/>
            <person name="Barry K."/>
            <person name="Clum A."/>
            <person name="Na H."/>
            <person name="Ledsgaard L."/>
            <person name="Lin J."/>
            <person name="Lipzen A."/>
            <person name="Kuo A."/>
            <person name="Riley R."/>
            <person name="Mondo S."/>
            <person name="Labutti K."/>
            <person name="Haridas S."/>
            <person name="Pangalinan J."/>
            <person name="Salamov A.A."/>
            <person name="Simmons B.A."/>
            <person name="Magnuson J.K."/>
            <person name="Chen J."/>
            <person name="Drula E."/>
            <person name="Henrissat B."/>
            <person name="Wiebenga A."/>
            <person name="Lubbers R.J."/>
            <person name="Gomes A.C."/>
            <person name="Macurrencykelacurrency M.R."/>
            <person name="Stajich J."/>
            <person name="Grigoriev I.V."/>
            <person name="Mortensen U.H."/>
            <person name="De Vries R.P."/>
            <person name="Baker S.E."/>
            <person name="Andersen M.R."/>
        </authorList>
    </citation>
    <scope>NUCLEOTIDE SEQUENCE [LARGE SCALE GENOMIC DNA]</scope>
    <source>
        <strain evidence="12 13">CBS 449.75</strain>
    </source>
</reference>
<dbReference type="PANTHER" id="PTHR20208:SF10">
    <property type="entry name" value="STRUCTURE-SPECIFIC ENDONUCLEASE SUBUNIT SLX1"/>
    <property type="match status" value="1"/>
</dbReference>
<dbReference type="CDD" id="cd10455">
    <property type="entry name" value="GIY-YIG_SLX1"/>
    <property type="match status" value="1"/>
</dbReference>
<evidence type="ECO:0000256" key="9">
    <source>
        <dbReference type="HAMAP-Rule" id="MF_03100"/>
    </source>
</evidence>
<dbReference type="InterPro" id="IPR050381">
    <property type="entry name" value="SLX1_endonuclease"/>
</dbReference>
<dbReference type="InterPro" id="IPR035901">
    <property type="entry name" value="GIY-YIG_endonuc_sf"/>
</dbReference>
<evidence type="ECO:0000256" key="7">
    <source>
        <dbReference type="ARBA" id="ARBA00023204"/>
    </source>
</evidence>
<keyword evidence="5 9" id="KW-0378">Hydrolase</keyword>
<dbReference type="InterPro" id="IPR027520">
    <property type="entry name" value="Slx1"/>
</dbReference>
<evidence type="ECO:0000256" key="1">
    <source>
        <dbReference type="ARBA" id="ARBA00022722"/>
    </source>
</evidence>
<evidence type="ECO:0000256" key="6">
    <source>
        <dbReference type="ARBA" id="ARBA00023172"/>
    </source>
</evidence>
<comment type="caution">
    <text evidence="9">Lacks conserved residue(s) required for the propagation of feature annotation.</text>
</comment>
<keyword evidence="4" id="KW-0863">Zinc-finger</keyword>
<comment type="caution">
    <text evidence="12">The sequence shown here is derived from an EMBL/GenBank/DDBJ whole genome shotgun (WGS) entry which is preliminary data.</text>
</comment>
<feature type="compositionally biased region" description="Basic and acidic residues" evidence="10">
    <location>
        <begin position="133"/>
        <end position="144"/>
    </location>
</feature>
<feature type="domain" description="GIY-YIG" evidence="11">
    <location>
        <begin position="11"/>
        <end position="97"/>
    </location>
</feature>
<keyword evidence="8 9" id="KW-0539">Nucleus</keyword>
<comment type="subcellular location">
    <subcellularLocation>
        <location evidence="9">Nucleus</location>
    </subcellularLocation>
</comment>
<dbReference type="PROSITE" id="PS50164">
    <property type="entry name" value="GIY_YIG"/>
    <property type="match status" value="1"/>
</dbReference>